<dbReference type="Proteomes" id="UP000499080">
    <property type="component" value="Unassembled WGS sequence"/>
</dbReference>
<dbReference type="OrthoDB" id="6723683at2759"/>
<dbReference type="EMBL" id="BGPR01122903">
    <property type="protein sequence ID" value="GBN25448.1"/>
    <property type="molecule type" value="Genomic_DNA"/>
</dbReference>
<proteinExistence type="predicted"/>
<keyword evidence="2" id="KW-0479">Metal-binding</keyword>
<comment type="caution">
    <text evidence="4">The sequence shown here is derived from an EMBL/GenBank/DDBJ whole genome shotgun (WGS) entry which is preliminary data.</text>
</comment>
<organism evidence="4 5">
    <name type="scientific">Araneus ventricosus</name>
    <name type="common">Orbweaver spider</name>
    <name type="synonym">Epeira ventricosa</name>
    <dbReference type="NCBI Taxonomy" id="182803"/>
    <lineage>
        <taxon>Eukaryota</taxon>
        <taxon>Metazoa</taxon>
        <taxon>Ecdysozoa</taxon>
        <taxon>Arthropoda</taxon>
        <taxon>Chelicerata</taxon>
        <taxon>Arachnida</taxon>
        <taxon>Araneae</taxon>
        <taxon>Araneomorphae</taxon>
        <taxon>Entelegynae</taxon>
        <taxon>Araneoidea</taxon>
        <taxon>Araneidae</taxon>
        <taxon>Araneus</taxon>
    </lineage>
</organism>
<feature type="domain" description="DDE Tnp4" evidence="3">
    <location>
        <begin position="8"/>
        <end position="82"/>
    </location>
</feature>
<keyword evidence="5" id="KW-1185">Reference proteome</keyword>
<dbReference type="Pfam" id="PF13359">
    <property type="entry name" value="DDE_Tnp_4"/>
    <property type="match status" value="1"/>
</dbReference>
<dbReference type="InterPro" id="IPR027806">
    <property type="entry name" value="HARBI1_dom"/>
</dbReference>
<accession>A0A4Y2MEA5</accession>
<gene>
    <name evidence="4" type="ORF">AVEN_265579_1</name>
</gene>
<evidence type="ECO:0000313" key="4">
    <source>
        <dbReference type="EMBL" id="GBN25448.1"/>
    </source>
</evidence>
<reference evidence="4 5" key="1">
    <citation type="journal article" date="2019" name="Sci. Rep.">
        <title>Orb-weaving spider Araneus ventricosus genome elucidates the spidroin gene catalogue.</title>
        <authorList>
            <person name="Kono N."/>
            <person name="Nakamura H."/>
            <person name="Ohtoshi R."/>
            <person name="Moran D.A.P."/>
            <person name="Shinohara A."/>
            <person name="Yoshida Y."/>
            <person name="Fujiwara M."/>
            <person name="Mori M."/>
            <person name="Tomita M."/>
            <person name="Arakawa K."/>
        </authorList>
    </citation>
    <scope>NUCLEOTIDE SEQUENCE [LARGE SCALE GENOMIC DNA]</scope>
</reference>
<dbReference type="GO" id="GO:0046872">
    <property type="term" value="F:metal ion binding"/>
    <property type="evidence" value="ECO:0007669"/>
    <property type="project" value="UniProtKB-KW"/>
</dbReference>
<evidence type="ECO:0000256" key="1">
    <source>
        <dbReference type="ARBA" id="ARBA00001968"/>
    </source>
</evidence>
<sequence>MLSWMNNSQLFTGLVTSFASPFVPGDAAYPLEPWLMTSISNADEDSSSARYNDAHTWARNTIERCNGLLKSIFRCCQKKRPAALQSRKSWTDNKCMCSIA</sequence>
<protein>
    <recommendedName>
        <fullName evidence="3">DDE Tnp4 domain-containing protein</fullName>
    </recommendedName>
</protein>
<evidence type="ECO:0000259" key="3">
    <source>
        <dbReference type="Pfam" id="PF13359"/>
    </source>
</evidence>
<comment type="cofactor">
    <cofactor evidence="1">
        <name>a divalent metal cation</name>
        <dbReference type="ChEBI" id="CHEBI:60240"/>
    </cofactor>
</comment>
<evidence type="ECO:0000256" key="2">
    <source>
        <dbReference type="ARBA" id="ARBA00022723"/>
    </source>
</evidence>
<name>A0A4Y2MEA5_ARAVE</name>
<evidence type="ECO:0000313" key="5">
    <source>
        <dbReference type="Proteomes" id="UP000499080"/>
    </source>
</evidence>
<dbReference type="AlphaFoldDB" id="A0A4Y2MEA5"/>